<dbReference type="AlphaFoldDB" id="A0A4U5N748"/>
<feature type="compositionally biased region" description="Polar residues" evidence="6">
    <location>
        <begin position="1"/>
        <end position="26"/>
    </location>
</feature>
<sequence>MSNAARKTVTPTKRRSTANQGTSTSVAVAKDEDFPTGSLALPRGNSVVSQEAINKHFRETYEKKMAELNLQLNLTSNSLHNALEEGGIESTLMALAQAVGQELNESTIDEVLSKGSDADKNPLFGLLKEFYESSINTNPPPQVMAPSPKARQPVPPDAPYLLKSAHGVPVVVPHNSGHQPGVSQAYGQDRSINVGWMSGPSDGDNDQEIAGYCQRLGCMSFNFVSYPIAGIPRMKWKPSEGANPPLLDVPDLQLQNHLWSTYIVGHISPWIDCDAEEEWLADLSEQCLEQELSYSSYLGMQSVSIELKQRNSPRLAKIISNWLWTKNGELRFWIFVPTDGIGEATTEDPRDVWGIWADFRTQCGNYSIDRLQCGLRVTPDLAPEFENCSHSLRWKGEPVAAFWYDTDVFLTEPSTSQACLSINHSRLLSELWFSSKQKVIVSSKYKVLDDRRPQYSKILRVIIASKMRVLEMHAQMTATYTGVHDYVDSIQYPLQPLTDNLRSTVYDTFEQDPVKYVKYQEALEMAIEDIYDSLDDVTIYILGAGRGPLVNTALTTAAKFAEEDGSSKVRIVAVEKNPNAFQTLYFCNLRKWNQCVHLIHSDMRDLQKYVETGELARPDIILSELLGSFGDNELSPECIDGLTPILHKHTICIPQSYRNYAVPVQSLRLHQGVRITEPTGYDKAKHCRGRRKPEVQSDGSFAVPGFDYAAACFDQIYVACLRSYTPLAGLKQVFSFNHPNFDKHTNDRKISLSYVMDRDCEVMGFAGFFDVTLYKDVRMSILPTEITEGLISWFPALIPLRNMYRLKDGDKIEFHISRKSDAEGVWYEWNITKPAENCKGTVDSEIQNKNGESYYMRLK</sequence>
<dbReference type="OrthoDB" id="1368803at2759"/>
<dbReference type="GO" id="GO:0005829">
    <property type="term" value="C:cytosol"/>
    <property type="evidence" value="ECO:0007669"/>
    <property type="project" value="TreeGrafter"/>
</dbReference>
<gene>
    <name evidence="10" type="ORF">L596_019071</name>
</gene>
<dbReference type="CDD" id="cd02440">
    <property type="entry name" value="AdoMet_MTases"/>
    <property type="match status" value="1"/>
</dbReference>
<feature type="domain" description="PRMT5 oligomerisation" evidence="9">
    <location>
        <begin position="656"/>
        <end position="856"/>
    </location>
</feature>
<dbReference type="Gene3D" id="3.20.20.150">
    <property type="entry name" value="Divalent-metal-dependent TIM barrel enzymes"/>
    <property type="match status" value="1"/>
</dbReference>
<evidence type="ECO:0000256" key="1">
    <source>
        <dbReference type="ARBA" id="ARBA00022603"/>
    </source>
</evidence>
<dbReference type="STRING" id="34508.A0A4U5N748"/>
<dbReference type="Gene3D" id="2.70.160.11">
    <property type="entry name" value="Hnrnp arginine n-methyltransferase1"/>
    <property type="match status" value="1"/>
</dbReference>
<evidence type="ECO:0000256" key="5">
    <source>
        <dbReference type="SAM" id="Coils"/>
    </source>
</evidence>
<dbReference type="Pfam" id="PF05185">
    <property type="entry name" value="PRMT5"/>
    <property type="match status" value="1"/>
</dbReference>
<dbReference type="Pfam" id="PF17286">
    <property type="entry name" value="PRMT5_C"/>
    <property type="match status" value="1"/>
</dbReference>
<feature type="coiled-coil region" evidence="5">
    <location>
        <begin position="58"/>
        <end position="85"/>
    </location>
</feature>
<reference evidence="10 11" key="2">
    <citation type="journal article" date="2019" name="G3 (Bethesda)">
        <title>Hybrid Assembly of the Genome of the Entomopathogenic Nematode Steinernema carpocapsae Identifies the X-Chromosome.</title>
        <authorList>
            <person name="Serra L."/>
            <person name="Macchietto M."/>
            <person name="Macias-Munoz A."/>
            <person name="McGill C.J."/>
            <person name="Rodriguez I.M."/>
            <person name="Rodriguez B."/>
            <person name="Murad R."/>
            <person name="Mortazavi A."/>
        </authorList>
    </citation>
    <scope>NUCLEOTIDE SEQUENCE [LARGE SCALE GENOMIC DNA]</scope>
    <source>
        <strain evidence="10 11">ALL</strain>
    </source>
</reference>
<dbReference type="InterPro" id="IPR025799">
    <property type="entry name" value="Arg_MeTrfase"/>
</dbReference>
<feature type="domain" description="PRMT5 arginine-N-methyltransferase" evidence="7">
    <location>
        <begin position="484"/>
        <end position="653"/>
    </location>
</feature>
<keyword evidence="3 4" id="KW-0949">S-adenosyl-L-methionine</keyword>
<dbReference type="PROSITE" id="PS51678">
    <property type="entry name" value="SAM_MT_PRMT"/>
    <property type="match status" value="1"/>
</dbReference>
<dbReference type="Gene3D" id="3.40.50.150">
    <property type="entry name" value="Vaccinia Virus protein VP39"/>
    <property type="match status" value="1"/>
</dbReference>
<organism evidence="10 11">
    <name type="scientific">Steinernema carpocapsae</name>
    <name type="common">Entomopathogenic nematode</name>
    <dbReference type="NCBI Taxonomy" id="34508"/>
    <lineage>
        <taxon>Eukaryota</taxon>
        <taxon>Metazoa</taxon>
        <taxon>Ecdysozoa</taxon>
        <taxon>Nematoda</taxon>
        <taxon>Chromadorea</taxon>
        <taxon>Rhabditida</taxon>
        <taxon>Tylenchina</taxon>
        <taxon>Panagrolaimomorpha</taxon>
        <taxon>Strongyloidoidea</taxon>
        <taxon>Steinernematidae</taxon>
        <taxon>Steinernema</taxon>
    </lineage>
</organism>
<proteinExistence type="predicted"/>
<feature type="region of interest" description="Disordered" evidence="6">
    <location>
        <begin position="1"/>
        <end position="35"/>
    </location>
</feature>
<evidence type="ECO:0000259" key="8">
    <source>
        <dbReference type="Pfam" id="PF17285"/>
    </source>
</evidence>
<accession>A0A4U5N748</accession>
<dbReference type="GO" id="GO:0016274">
    <property type="term" value="F:protein-arginine N-methyltransferase activity"/>
    <property type="evidence" value="ECO:0007669"/>
    <property type="project" value="InterPro"/>
</dbReference>
<dbReference type="InterPro" id="IPR035248">
    <property type="entry name" value="PRMT5_C"/>
</dbReference>
<keyword evidence="11" id="KW-1185">Reference proteome</keyword>
<comment type="caution">
    <text evidence="10">The sequence shown here is derived from an EMBL/GenBank/DDBJ whole genome shotgun (WGS) entry which is preliminary data.</text>
</comment>
<dbReference type="InterPro" id="IPR035075">
    <property type="entry name" value="PRMT5"/>
</dbReference>
<keyword evidence="2 4" id="KW-0808">Transferase</keyword>
<evidence type="ECO:0000256" key="6">
    <source>
        <dbReference type="SAM" id="MobiDB-lite"/>
    </source>
</evidence>
<dbReference type="GO" id="GO:0006355">
    <property type="term" value="P:regulation of DNA-templated transcription"/>
    <property type="evidence" value="ECO:0007669"/>
    <property type="project" value="TreeGrafter"/>
</dbReference>
<dbReference type="InterPro" id="IPR029063">
    <property type="entry name" value="SAM-dependent_MTases_sf"/>
</dbReference>
<evidence type="ECO:0000313" key="10">
    <source>
        <dbReference type="EMBL" id="TKR78230.1"/>
    </source>
</evidence>
<dbReference type="GO" id="GO:0032259">
    <property type="term" value="P:methylation"/>
    <property type="evidence" value="ECO:0007669"/>
    <property type="project" value="UniProtKB-KW"/>
</dbReference>
<dbReference type="EMBL" id="AZBU02000005">
    <property type="protein sequence ID" value="TKR78230.1"/>
    <property type="molecule type" value="Genomic_DNA"/>
</dbReference>
<name>A0A4U5N748_STECR</name>
<dbReference type="SUPFAM" id="SSF53335">
    <property type="entry name" value="S-adenosyl-L-methionine-dependent methyltransferases"/>
    <property type="match status" value="1"/>
</dbReference>
<dbReference type="PANTHER" id="PTHR10738">
    <property type="entry name" value="PROTEIN ARGININE N-METHYLTRANSFERASE 5"/>
    <property type="match status" value="1"/>
</dbReference>
<dbReference type="Pfam" id="PF17285">
    <property type="entry name" value="PRMT5_TIM"/>
    <property type="match status" value="1"/>
</dbReference>
<evidence type="ECO:0000259" key="9">
    <source>
        <dbReference type="Pfam" id="PF17286"/>
    </source>
</evidence>
<dbReference type="PANTHER" id="PTHR10738:SF0">
    <property type="entry name" value="PROTEIN ARGININE N-METHYLTRANSFERASE 5"/>
    <property type="match status" value="1"/>
</dbReference>
<reference evidence="10 11" key="1">
    <citation type="journal article" date="2015" name="Genome Biol.">
        <title>Comparative genomics of Steinernema reveals deeply conserved gene regulatory networks.</title>
        <authorList>
            <person name="Dillman A.R."/>
            <person name="Macchietto M."/>
            <person name="Porter C.F."/>
            <person name="Rogers A."/>
            <person name="Williams B."/>
            <person name="Antoshechkin I."/>
            <person name="Lee M.M."/>
            <person name="Goodwin Z."/>
            <person name="Lu X."/>
            <person name="Lewis E.E."/>
            <person name="Goodrich-Blair H."/>
            <person name="Stock S.P."/>
            <person name="Adams B.J."/>
            <person name="Sternberg P.W."/>
            <person name="Mortazavi A."/>
        </authorList>
    </citation>
    <scope>NUCLEOTIDE SEQUENCE [LARGE SCALE GENOMIC DNA]</scope>
    <source>
        <strain evidence="10 11">ALL</strain>
    </source>
</reference>
<protein>
    <submittedName>
        <fullName evidence="10">Uncharacterized protein</fullName>
    </submittedName>
</protein>
<dbReference type="Proteomes" id="UP000298663">
    <property type="component" value="Unassembled WGS sequence"/>
</dbReference>
<feature type="domain" description="PRMT5 TIM barrel" evidence="8">
    <location>
        <begin position="221"/>
        <end position="465"/>
    </location>
</feature>
<evidence type="ECO:0000256" key="4">
    <source>
        <dbReference type="PROSITE-ProRule" id="PRU01015"/>
    </source>
</evidence>
<dbReference type="InterPro" id="IPR035247">
    <property type="entry name" value="PRMT5_TIM"/>
</dbReference>
<evidence type="ECO:0000256" key="2">
    <source>
        <dbReference type="ARBA" id="ARBA00022679"/>
    </source>
</evidence>
<keyword evidence="5" id="KW-0175">Coiled coil</keyword>
<evidence type="ECO:0000259" key="7">
    <source>
        <dbReference type="Pfam" id="PF05185"/>
    </source>
</evidence>
<evidence type="ECO:0000313" key="11">
    <source>
        <dbReference type="Proteomes" id="UP000298663"/>
    </source>
</evidence>
<evidence type="ECO:0000256" key="3">
    <source>
        <dbReference type="ARBA" id="ARBA00022691"/>
    </source>
</evidence>
<keyword evidence="1 4" id="KW-0489">Methyltransferase</keyword>
<dbReference type="GO" id="GO:0005634">
    <property type="term" value="C:nucleus"/>
    <property type="evidence" value="ECO:0007669"/>
    <property type="project" value="TreeGrafter"/>
</dbReference>